<dbReference type="InterPro" id="IPR001079">
    <property type="entry name" value="Galectin_CRD"/>
</dbReference>
<dbReference type="Gene3D" id="2.60.120.200">
    <property type="match status" value="1"/>
</dbReference>
<dbReference type="Proteomes" id="UP001497497">
    <property type="component" value="Unassembled WGS sequence"/>
</dbReference>
<sequence>MACNQAVYTIPQGPLPGKKITIRGTPKCDASSFSINVALGPNFDSDDVAFHFAVRFDTNSVVCNDKTVCGWGKEEVHDCNFPFCKKAPFTVELLIDQCGYKASVNGNFFVSFNHRLKTGECNNFLIIKQDVDVTDVKFG</sequence>
<evidence type="ECO:0000259" key="3">
    <source>
        <dbReference type="PROSITE" id="PS51304"/>
    </source>
</evidence>
<dbReference type="Pfam" id="PF00337">
    <property type="entry name" value="Gal-bind_lectin"/>
    <property type="match status" value="1"/>
</dbReference>
<gene>
    <name evidence="4" type="ORF">GSLYS_00017345001</name>
</gene>
<dbReference type="GO" id="GO:0030246">
    <property type="term" value="F:carbohydrate binding"/>
    <property type="evidence" value="ECO:0007669"/>
    <property type="project" value="UniProtKB-UniRule"/>
</dbReference>
<dbReference type="PANTHER" id="PTHR11346">
    <property type="entry name" value="GALECTIN"/>
    <property type="match status" value="1"/>
</dbReference>
<name>A0AAV2ICI3_LYMST</name>
<evidence type="ECO:0000256" key="1">
    <source>
        <dbReference type="ARBA" id="ARBA00022734"/>
    </source>
</evidence>
<evidence type="ECO:0000256" key="2">
    <source>
        <dbReference type="RuleBase" id="RU102079"/>
    </source>
</evidence>
<dbReference type="SUPFAM" id="SSF49899">
    <property type="entry name" value="Concanavalin A-like lectins/glucanases"/>
    <property type="match status" value="1"/>
</dbReference>
<organism evidence="4 5">
    <name type="scientific">Lymnaea stagnalis</name>
    <name type="common">Great pond snail</name>
    <name type="synonym">Helix stagnalis</name>
    <dbReference type="NCBI Taxonomy" id="6523"/>
    <lineage>
        <taxon>Eukaryota</taxon>
        <taxon>Metazoa</taxon>
        <taxon>Spiralia</taxon>
        <taxon>Lophotrochozoa</taxon>
        <taxon>Mollusca</taxon>
        <taxon>Gastropoda</taxon>
        <taxon>Heterobranchia</taxon>
        <taxon>Euthyneura</taxon>
        <taxon>Panpulmonata</taxon>
        <taxon>Hygrophila</taxon>
        <taxon>Lymnaeoidea</taxon>
        <taxon>Lymnaeidae</taxon>
        <taxon>Lymnaea</taxon>
    </lineage>
</organism>
<feature type="domain" description="Galectin" evidence="3">
    <location>
        <begin position="6"/>
        <end position="139"/>
    </location>
</feature>
<accession>A0AAV2ICI3</accession>
<reference evidence="4 5" key="1">
    <citation type="submission" date="2024-04" db="EMBL/GenBank/DDBJ databases">
        <authorList>
            <consortium name="Genoscope - CEA"/>
            <person name="William W."/>
        </authorList>
    </citation>
    <scope>NUCLEOTIDE SEQUENCE [LARGE SCALE GENOMIC DNA]</scope>
</reference>
<dbReference type="CDD" id="cd00070">
    <property type="entry name" value="GLECT"/>
    <property type="match status" value="1"/>
</dbReference>
<dbReference type="AlphaFoldDB" id="A0AAV2ICI3"/>
<dbReference type="InterPro" id="IPR013320">
    <property type="entry name" value="ConA-like_dom_sf"/>
</dbReference>
<evidence type="ECO:0000313" key="5">
    <source>
        <dbReference type="Proteomes" id="UP001497497"/>
    </source>
</evidence>
<dbReference type="PANTHER" id="PTHR11346:SF147">
    <property type="entry name" value="GALECTIN"/>
    <property type="match status" value="1"/>
</dbReference>
<protein>
    <recommendedName>
        <fullName evidence="2">Galectin</fullName>
    </recommendedName>
</protein>
<dbReference type="InterPro" id="IPR044156">
    <property type="entry name" value="Galectin-like"/>
</dbReference>
<keyword evidence="5" id="KW-1185">Reference proteome</keyword>
<proteinExistence type="predicted"/>
<evidence type="ECO:0000313" key="4">
    <source>
        <dbReference type="EMBL" id="CAL1543832.1"/>
    </source>
</evidence>
<comment type="caution">
    <text evidence="4">The sequence shown here is derived from an EMBL/GenBank/DDBJ whole genome shotgun (WGS) entry which is preliminary data.</text>
</comment>
<dbReference type="EMBL" id="CAXITT010000579">
    <property type="protein sequence ID" value="CAL1543832.1"/>
    <property type="molecule type" value="Genomic_DNA"/>
</dbReference>
<dbReference type="PROSITE" id="PS51304">
    <property type="entry name" value="GALECTIN"/>
    <property type="match status" value="1"/>
</dbReference>
<dbReference type="SMART" id="SM00908">
    <property type="entry name" value="Gal-bind_lectin"/>
    <property type="match status" value="1"/>
</dbReference>
<keyword evidence="1 2" id="KW-0430">Lectin</keyword>
<dbReference type="SMART" id="SM00276">
    <property type="entry name" value="GLECT"/>
    <property type="match status" value="1"/>
</dbReference>